<accession>A0A1V6PA96</accession>
<evidence type="ECO:0000313" key="1">
    <source>
        <dbReference type="EMBL" id="OQD73885.1"/>
    </source>
</evidence>
<dbReference type="AlphaFoldDB" id="A0A1V6PA96"/>
<evidence type="ECO:0000313" key="2">
    <source>
        <dbReference type="Proteomes" id="UP000191522"/>
    </source>
</evidence>
<proteinExistence type="predicted"/>
<keyword evidence="2" id="KW-1185">Reference proteome</keyword>
<organism evidence="1 2">
    <name type="scientific">Penicillium decumbens</name>
    <dbReference type="NCBI Taxonomy" id="69771"/>
    <lineage>
        <taxon>Eukaryota</taxon>
        <taxon>Fungi</taxon>
        <taxon>Dikarya</taxon>
        <taxon>Ascomycota</taxon>
        <taxon>Pezizomycotina</taxon>
        <taxon>Eurotiomycetes</taxon>
        <taxon>Eurotiomycetidae</taxon>
        <taxon>Eurotiales</taxon>
        <taxon>Aspergillaceae</taxon>
        <taxon>Penicillium</taxon>
    </lineage>
</organism>
<sequence length="37" mass="3879">MNANLLVLVVLVLVAFTNAAAIDLLSVFLTYGSCLPV</sequence>
<gene>
    <name evidence="1" type="ORF">PENDEC_c013G05431</name>
</gene>
<comment type="caution">
    <text evidence="1">The sequence shown here is derived from an EMBL/GenBank/DDBJ whole genome shotgun (WGS) entry which is preliminary data.</text>
</comment>
<protein>
    <submittedName>
        <fullName evidence="1">Uncharacterized protein</fullName>
    </submittedName>
</protein>
<dbReference type="EMBL" id="MDYL01000013">
    <property type="protein sequence ID" value="OQD73885.1"/>
    <property type="molecule type" value="Genomic_DNA"/>
</dbReference>
<reference evidence="2" key="1">
    <citation type="journal article" date="2017" name="Nat. Microbiol.">
        <title>Global analysis of biosynthetic gene clusters reveals vast potential of secondary metabolite production in Penicillium species.</title>
        <authorList>
            <person name="Nielsen J.C."/>
            <person name="Grijseels S."/>
            <person name="Prigent S."/>
            <person name="Ji B."/>
            <person name="Dainat J."/>
            <person name="Nielsen K.F."/>
            <person name="Frisvad J.C."/>
            <person name="Workman M."/>
            <person name="Nielsen J."/>
        </authorList>
    </citation>
    <scope>NUCLEOTIDE SEQUENCE [LARGE SCALE GENOMIC DNA]</scope>
    <source>
        <strain evidence="2">IBT 11843</strain>
    </source>
</reference>
<name>A0A1V6PA96_PENDC</name>
<dbReference type="Proteomes" id="UP000191522">
    <property type="component" value="Unassembled WGS sequence"/>
</dbReference>